<dbReference type="STRING" id="112904.BH747_03975"/>
<evidence type="ECO:0008006" key="4">
    <source>
        <dbReference type="Google" id="ProtNLM"/>
    </source>
</evidence>
<comment type="caution">
    <text evidence="2">The sequence shown here is derived from an EMBL/GenBank/DDBJ whole genome shotgun (WGS) entry which is preliminary data.</text>
</comment>
<dbReference type="OrthoDB" id="9812886at2"/>
<evidence type="ECO:0000313" key="3">
    <source>
        <dbReference type="Proteomes" id="UP000192477"/>
    </source>
</evidence>
<organism evidence="2 3">
    <name type="scientific">Enterococcus villorum</name>
    <dbReference type="NCBI Taxonomy" id="112904"/>
    <lineage>
        <taxon>Bacteria</taxon>
        <taxon>Bacillati</taxon>
        <taxon>Bacillota</taxon>
        <taxon>Bacilli</taxon>
        <taxon>Lactobacillales</taxon>
        <taxon>Enterococcaceae</taxon>
        <taxon>Enterococcus</taxon>
    </lineage>
</organism>
<sequence length="472" mass="54975">MRVVSNLYIKDEGIFSYMVKHNKIFVYCFIETILCFLFFSFGIIVLGNYNFNIVIDNVIGNKFSIIQDIVKISSDYESGITITKTFPEEAFFSEIKNDPNIDYISKSIPLYIETEDTKDTVDSHGDLYKLIGVDQRFFYDLVIEKVIITEGRTFLDDDLNTNSAIISKKYAILNNIKVGDKIDLEALIHSNKGEHDHVTSQLPLKIIGIFTPNKFNSLDTTSDEFKFNSAILNTNFYVSNSLVRDYREKLLNIEVNNYPENYEEYLDPYKQKIDNKEELIRNLLMEEFFEISIIPNENISIYKFRNNLTKNIKSYPYMKIIDGNSRYKKLNIFGNFSIPLFIVSFVILDIFNIVALQKIRSIKIGKLKVFVAWFTINLISITLSYFLANKIRVGYLYVINRFSNLVPAEYEITQYYRLDKVILDNETIQKLMMLSFSETICAGILGITFGALITFIINCFLQRRDANYRRLT</sequence>
<dbReference type="Proteomes" id="UP000192477">
    <property type="component" value="Unassembled WGS sequence"/>
</dbReference>
<keyword evidence="1" id="KW-0472">Membrane</keyword>
<feature type="transmembrane region" description="Helical" evidence="1">
    <location>
        <begin position="367"/>
        <end position="388"/>
    </location>
</feature>
<feature type="transmembrane region" description="Helical" evidence="1">
    <location>
        <begin position="440"/>
        <end position="461"/>
    </location>
</feature>
<gene>
    <name evidence="2" type="ORF">BH747_03975</name>
</gene>
<keyword evidence="1" id="KW-0812">Transmembrane</keyword>
<dbReference type="EMBL" id="MJEA01000002">
    <property type="protein sequence ID" value="OQO71160.1"/>
    <property type="molecule type" value="Genomic_DNA"/>
</dbReference>
<protein>
    <recommendedName>
        <fullName evidence="4">MacB-like periplasmic core domain-containing protein</fullName>
    </recommendedName>
</protein>
<dbReference type="AlphaFoldDB" id="A0A1V8YEZ6"/>
<evidence type="ECO:0000313" key="2">
    <source>
        <dbReference type="EMBL" id="OQO71160.1"/>
    </source>
</evidence>
<feature type="transmembrane region" description="Helical" evidence="1">
    <location>
        <begin position="336"/>
        <end position="355"/>
    </location>
</feature>
<reference evidence="2 3" key="1">
    <citation type="journal article" date="2017" name="BMC Microbiol.">
        <title>Comparative genomics of Enterococcus spp. isolated from bovine feces.</title>
        <authorList>
            <person name="Beukers A.G."/>
            <person name="Zaheer R."/>
            <person name="Goji N."/>
            <person name="Amoako K.K."/>
            <person name="Chaves A.V."/>
            <person name="Ward M.P."/>
            <person name="McAllister T.A."/>
        </authorList>
    </citation>
    <scope>NUCLEOTIDE SEQUENCE [LARGE SCALE GENOMIC DNA]</scope>
    <source>
        <strain evidence="2 3">F1129D 143</strain>
    </source>
</reference>
<feature type="transmembrane region" description="Helical" evidence="1">
    <location>
        <begin position="24"/>
        <end position="47"/>
    </location>
</feature>
<proteinExistence type="predicted"/>
<evidence type="ECO:0000256" key="1">
    <source>
        <dbReference type="SAM" id="Phobius"/>
    </source>
</evidence>
<keyword evidence="1" id="KW-1133">Transmembrane helix</keyword>
<name>A0A1V8YEZ6_9ENTE</name>
<accession>A0A1V8YEZ6</accession>